<accession>A0A3N4MAF2</accession>
<dbReference type="GO" id="GO:0008911">
    <property type="term" value="F:lactaldehyde dehydrogenase (NAD+) activity"/>
    <property type="evidence" value="ECO:0007669"/>
    <property type="project" value="TreeGrafter"/>
</dbReference>
<keyword evidence="9" id="KW-1185">Reference proteome</keyword>
<dbReference type="Proteomes" id="UP000279089">
    <property type="component" value="Unassembled WGS sequence"/>
</dbReference>
<organism evidence="8 9">
    <name type="scientific">Chitinophaga barathri</name>
    <dbReference type="NCBI Taxonomy" id="1647451"/>
    <lineage>
        <taxon>Bacteria</taxon>
        <taxon>Pseudomonadati</taxon>
        <taxon>Bacteroidota</taxon>
        <taxon>Chitinophagia</taxon>
        <taxon>Chitinophagales</taxon>
        <taxon>Chitinophagaceae</taxon>
        <taxon>Chitinophaga</taxon>
    </lineage>
</organism>
<comment type="caution">
    <text evidence="8">The sequence shown here is derived from an EMBL/GenBank/DDBJ whole genome shotgun (WGS) entry which is preliminary data.</text>
</comment>
<evidence type="ECO:0000256" key="1">
    <source>
        <dbReference type="ARBA" id="ARBA00009986"/>
    </source>
</evidence>
<dbReference type="InterPro" id="IPR051020">
    <property type="entry name" value="ALDH-related_metabolic_enz"/>
</dbReference>
<keyword evidence="2 6" id="KW-0560">Oxidoreductase</keyword>
<feature type="binding site" evidence="4">
    <location>
        <begin position="155"/>
        <end position="157"/>
    </location>
    <ligand>
        <name>NAD(+)</name>
        <dbReference type="ChEBI" id="CHEBI:57540"/>
    </ligand>
</feature>
<dbReference type="InterPro" id="IPR029510">
    <property type="entry name" value="Ald_DH_CS_GLU"/>
</dbReference>
<evidence type="ECO:0000259" key="7">
    <source>
        <dbReference type="Pfam" id="PF00171"/>
    </source>
</evidence>
<feature type="binding site" evidence="4">
    <location>
        <begin position="181"/>
        <end position="184"/>
    </location>
    <ligand>
        <name>NAD(+)</name>
        <dbReference type="ChEBI" id="CHEBI:57540"/>
    </ligand>
</feature>
<proteinExistence type="inferred from homology"/>
<protein>
    <submittedName>
        <fullName evidence="8">Phosphonoacetaldehyde dehydrogenase</fullName>
    </submittedName>
</protein>
<dbReference type="PROSITE" id="PS00687">
    <property type="entry name" value="ALDEHYDE_DEHYDR_GLU"/>
    <property type="match status" value="1"/>
</dbReference>
<dbReference type="FunFam" id="3.40.309.10:FF:000009">
    <property type="entry name" value="Aldehyde dehydrogenase A"/>
    <property type="match status" value="1"/>
</dbReference>
<dbReference type="InterPro" id="IPR015590">
    <property type="entry name" value="Aldehyde_DH_dom"/>
</dbReference>
<evidence type="ECO:0000256" key="5">
    <source>
        <dbReference type="PROSITE-ProRule" id="PRU10007"/>
    </source>
</evidence>
<dbReference type="SUPFAM" id="SSF53720">
    <property type="entry name" value="ALDH-like"/>
    <property type="match status" value="1"/>
</dbReference>
<dbReference type="InterPro" id="IPR016162">
    <property type="entry name" value="Ald_DH_N"/>
</dbReference>
<feature type="domain" description="Aldehyde dehydrogenase" evidence="7">
    <location>
        <begin position="28"/>
        <end position="475"/>
    </location>
</feature>
<dbReference type="PANTHER" id="PTHR42991:SF1">
    <property type="entry name" value="ALDEHYDE DEHYDROGENASE"/>
    <property type="match status" value="1"/>
</dbReference>
<dbReference type="NCBIfam" id="TIGR03250">
    <property type="entry name" value="PhnAcAld_DH"/>
    <property type="match status" value="1"/>
</dbReference>
<evidence type="ECO:0000256" key="4">
    <source>
        <dbReference type="PIRSR" id="PIRSR617656-3"/>
    </source>
</evidence>
<dbReference type="AlphaFoldDB" id="A0A3N4MAF2"/>
<evidence type="ECO:0000256" key="6">
    <source>
        <dbReference type="RuleBase" id="RU003345"/>
    </source>
</evidence>
<feature type="active site" description="Nucleophile" evidence="3">
    <location>
        <position position="288"/>
    </location>
</feature>
<sequence>MLDTFVPGKVKALTGYIAGKPLASASLLEVRSPYDGRVAGTVTLASRKDTEAAIEAGLKGGVKLTRYERFAILDKTRQLLEERKEEFAELITSESGLCIRETRYEVGRARDVLHFAALEALKDDGQIFSCDISPQGKARKIFTVREPLSLAVAITPFNHPLNQVAHKIAPAIATGTPVILKPSEKTPLTAIRLAELLYEAGLPHYMLSVLLGPTAEVAEVLVTDPRVELVSFTGSVAVGKHIAKNAGYKKVILELGGNDPLIVLEDADMELAVTLAAEGAYRNSGQRCTAVKRILVQESIHDEFVAKLVEKTKEYVTGDPASPETRVGTVIDEPAAIYLEDVVKKSVAQGAKVLIGGKRNGAQLEPTVIVNVPRDAQMVVQESFGPLAPVMKVRDLDDAIALANSTAFGLSSGIVTNDMQKAIKAVKELRMGTVNINEVPGYRIESSPFGGIKDSGLGIKEGVIEAMKCFTYVKTFSLPW</sequence>
<keyword evidence="4" id="KW-0520">NAD</keyword>
<name>A0A3N4MAF2_9BACT</name>
<gene>
    <name evidence="8" type="primary">phnY</name>
    <name evidence="8" type="ORF">EG028_14650</name>
</gene>
<feature type="active site" description="Proton donor/acceptor" evidence="3">
    <location>
        <position position="254"/>
    </location>
</feature>
<dbReference type="InterPro" id="IPR016161">
    <property type="entry name" value="Ald_DH/histidinol_DH"/>
</dbReference>
<dbReference type="RefSeq" id="WP_120517142.1">
    <property type="nucleotide sequence ID" value="NZ_QXZY01000008.1"/>
</dbReference>
<dbReference type="PROSITE" id="PS00070">
    <property type="entry name" value="ALDEHYDE_DEHYDR_CYS"/>
    <property type="match status" value="1"/>
</dbReference>
<dbReference type="InterPro" id="IPR016160">
    <property type="entry name" value="Ald_DH_CS_CYS"/>
</dbReference>
<dbReference type="EMBL" id="RMBX01000007">
    <property type="protein sequence ID" value="RPD40541.1"/>
    <property type="molecule type" value="Genomic_DNA"/>
</dbReference>
<evidence type="ECO:0000256" key="2">
    <source>
        <dbReference type="ARBA" id="ARBA00023002"/>
    </source>
</evidence>
<dbReference type="CDD" id="cd07146">
    <property type="entry name" value="ALDH_PhpJ"/>
    <property type="match status" value="1"/>
</dbReference>
<feature type="active site" evidence="5">
    <location>
        <position position="254"/>
    </location>
</feature>
<comment type="similarity">
    <text evidence="1 6">Belongs to the aldehyde dehydrogenase family.</text>
</comment>
<dbReference type="InterPro" id="IPR017656">
    <property type="entry name" value="Put_phosphonoacetaldehyde_DH"/>
</dbReference>
<dbReference type="Gene3D" id="3.40.605.10">
    <property type="entry name" value="Aldehyde Dehydrogenase, Chain A, domain 1"/>
    <property type="match status" value="1"/>
</dbReference>
<dbReference type="InterPro" id="IPR016163">
    <property type="entry name" value="Ald_DH_C"/>
</dbReference>
<dbReference type="OrthoDB" id="629320at2"/>
<evidence type="ECO:0000313" key="9">
    <source>
        <dbReference type="Proteomes" id="UP000279089"/>
    </source>
</evidence>
<feature type="binding site" evidence="4">
    <location>
        <position position="235"/>
    </location>
    <ligand>
        <name>NAD(+)</name>
        <dbReference type="ChEBI" id="CHEBI:57540"/>
    </ligand>
</feature>
<evidence type="ECO:0000313" key="8">
    <source>
        <dbReference type="EMBL" id="RPD40541.1"/>
    </source>
</evidence>
<reference evidence="9" key="1">
    <citation type="submission" date="2018-11" db="EMBL/GenBank/DDBJ databases">
        <title>Chitinophaga lutea sp.nov., isolate from arsenic contaminated soil.</title>
        <authorList>
            <person name="Zong Y."/>
        </authorList>
    </citation>
    <scope>NUCLEOTIDE SEQUENCE [LARGE SCALE GENOMIC DNA]</scope>
    <source>
        <strain evidence="9">YLT18</strain>
    </source>
</reference>
<feature type="binding site" evidence="4">
    <location>
        <position position="382"/>
    </location>
    <ligand>
        <name>NAD(+)</name>
        <dbReference type="ChEBI" id="CHEBI:57540"/>
    </ligand>
</feature>
<dbReference type="Gene3D" id="3.40.309.10">
    <property type="entry name" value="Aldehyde Dehydrogenase, Chain A, domain 2"/>
    <property type="match status" value="1"/>
</dbReference>
<evidence type="ECO:0000256" key="3">
    <source>
        <dbReference type="PIRSR" id="PIRSR617656-1"/>
    </source>
</evidence>
<dbReference type="PANTHER" id="PTHR42991">
    <property type="entry name" value="ALDEHYDE DEHYDROGENASE"/>
    <property type="match status" value="1"/>
</dbReference>
<dbReference type="Pfam" id="PF00171">
    <property type="entry name" value="Aldedh"/>
    <property type="match status" value="1"/>
</dbReference>